<evidence type="ECO:0000313" key="3">
    <source>
        <dbReference type="EMBL" id="PWE53522.1"/>
    </source>
</evidence>
<dbReference type="Gene3D" id="2.60.40.2230">
    <property type="entry name" value="Uncharacterised protein YcnI-like PF07987, DUF1775"/>
    <property type="match status" value="1"/>
</dbReference>
<proteinExistence type="predicted"/>
<dbReference type="InterPro" id="IPR012533">
    <property type="entry name" value="YcnI-copper_dom"/>
</dbReference>
<protein>
    <recommendedName>
        <fullName evidence="2">YncI copper-binding domain-containing protein</fullName>
    </recommendedName>
</protein>
<name>A0A2U2DJM3_9HYPH</name>
<feature type="domain" description="YncI copper-binding" evidence="2">
    <location>
        <begin position="22"/>
        <end position="169"/>
    </location>
</feature>
<keyword evidence="1" id="KW-0732">Signal</keyword>
<evidence type="ECO:0000259" key="2">
    <source>
        <dbReference type="Pfam" id="PF07987"/>
    </source>
</evidence>
<evidence type="ECO:0000256" key="1">
    <source>
        <dbReference type="SAM" id="SignalP"/>
    </source>
</evidence>
<sequence length="176" mass="18871">MFRKTMMTLAAVALGAGTASAHVSIQVKEAPVGSTYKVVLQVPHGCEGKPTNVLRVQIPEGVIAVKPQPKAGWTLEKVRGAYAKSYDYYGTPTNEGVKEVVWSGGSLADDEYDEFAFRVYLTKDLKAGETLYFPAVQECSEGLAERWIEIPAAGQSADDLELPAPGVKLLEATGGH</sequence>
<dbReference type="OrthoDB" id="9796962at2"/>
<feature type="signal peptide" evidence="1">
    <location>
        <begin position="1"/>
        <end position="21"/>
    </location>
</feature>
<keyword evidence="4" id="KW-1185">Reference proteome</keyword>
<gene>
    <name evidence="3" type="ORF">DEM27_25115</name>
</gene>
<comment type="caution">
    <text evidence="3">The sequence shown here is derived from an EMBL/GenBank/DDBJ whole genome shotgun (WGS) entry which is preliminary data.</text>
</comment>
<accession>A0A2U2DJM3</accession>
<reference evidence="3 4" key="1">
    <citation type="submission" date="2018-05" db="EMBL/GenBank/DDBJ databases">
        <title>The draft genome of strain NS-104.</title>
        <authorList>
            <person name="Hang P."/>
            <person name="Jiang J."/>
        </authorList>
    </citation>
    <scope>NUCLEOTIDE SEQUENCE [LARGE SCALE GENOMIC DNA]</scope>
    <source>
        <strain evidence="3 4">NS-104</strain>
    </source>
</reference>
<dbReference type="RefSeq" id="WP_109460993.1">
    <property type="nucleotide sequence ID" value="NZ_QFBC01000015.1"/>
</dbReference>
<dbReference type="InterPro" id="IPR038507">
    <property type="entry name" value="YcnI-like_sf"/>
</dbReference>
<organism evidence="3 4">
    <name type="scientific">Metarhizobium album</name>
    <dbReference type="NCBI Taxonomy" id="2182425"/>
    <lineage>
        <taxon>Bacteria</taxon>
        <taxon>Pseudomonadati</taxon>
        <taxon>Pseudomonadota</taxon>
        <taxon>Alphaproteobacteria</taxon>
        <taxon>Hyphomicrobiales</taxon>
        <taxon>Rhizobiaceae</taxon>
        <taxon>Metarhizobium</taxon>
    </lineage>
</organism>
<dbReference type="Pfam" id="PF07987">
    <property type="entry name" value="DUF1775"/>
    <property type="match status" value="1"/>
</dbReference>
<evidence type="ECO:0000313" key="4">
    <source>
        <dbReference type="Proteomes" id="UP000245252"/>
    </source>
</evidence>
<dbReference type="AlphaFoldDB" id="A0A2U2DJM3"/>
<dbReference type="Proteomes" id="UP000245252">
    <property type="component" value="Unassembled WGS sequence"/>
</dbReference>
<dbReference type="EMBL" id="QFBC01000015">
    <property type="protein sequence ID" value="PWE53522.1"/>
    <property type="molecule type" value="Genomic_DNA"/>
</dbReference>
<dbReference type="CDD" id="cd08545">
    <property type="entry name" value="YcnI_like"/>
    <property type="match status" value="1"/>
</dbReference>
<feature type="chain" id="PRO_5015701098" description="YncI copper-binding domain-containing protein" evidence="1">
    <location>
        <begin position="22"/>
        <end position="176"/>
    </location>
</feature>